<dbReference type="InterPro" id="IPR016059">
    <property type="entry name" value="DNA_ligase_ATP-dep_CS"/>
</dbReference>
<comment type="catalytic activity">
    <reaction evidence="14 15">
        <text>ATP + (deoxyribonucleotide)n-3'-hydroxyl + 5'-phospho-(deoxyribonucleotide)m = (deoxyribonucleotide)n+m + AMP + diphosphate.</text>
        <dbReference type="EC" id="6.5.1.1"/>
    </reaction>
</comment>
<dbReference type="InterPro" id="IPR036420">
    <property type="entry name" value="BRCT_dom_sf"/>
</dbReference>
<dbReference type="InterPro" id="IPR001357">
    <property type="entry name" value="BRCT_dom"/>
</dbReference>
<name>A0A9P6W579_RHOMI</name>
<dbReference type="Gene3D" id="3.30.470.30">
    <property type="entry name" value="DNA ligase/mRNA capping enzyme"/>
    <property type="match status" value="1"/>
</dbReference>
<evidence type="ECO:0000256" key="1">
    <source>
        <dbReference type="ARBA" id="ARBA00001946"/>
    </source>
</evidence>
<dbReference type="Gene3D" id="3.40.50.10190">
    <property type="entry name" value="BRCT domain"/>
    <property type="match status" value="2"/>
</dbReference>
<protein>
    <recommendedName>
        <fullName evidence="15">DNA ligase</fullName>
        <ecNumber evidence="15">6.5.1.1</ecNumber>
    </recommendedName>
</protein>
<evidence type="ECO:0000256" key="6">
    <source>
        <dbReference type="ARBA" id="ARBA00022737"/>
    </source>
</evidence>
<dbReference type="EMBL" id="PUHQ01000023">
    <property type="protein sequence ID" value="KAG0662922.1"/>
    <property type="molecule type" value="Genomic_DNA"/>
</dbReference>
<dbReference type="GO" id="GO:0005524">
    <property type="term" value="F:ATP binding"/>
    <property type="evidence" value="ECO:0007669"/>
    <property type="project" value="UniProtKB-KW"/>
</dbReference>
<keyword evidence="21" id="KW-1185">Reference proteome</keyword>
<dbReference type="PROSITE" id="PS00697">
    <property type="entry name" value="DNA_LIGASE_A1"/>
    <property type="match status" value="1"/>
</dbReference>
<feature type="region of interest" description="Disordered" evidence="17">
    <location>
        <begin position="705"/>
        <end position="725"/>
    </location>
</feature>
<evidence type="ECO:0000256" key="3">
    <source>
        <dbReference type="ARBA" id="ARBA00007572"/>
    </source>
</evidence>
<keyword evidence="8 15" id="KW-0227">DNA damage</keyword>
<keyword evidence="5" id="KW-0479">Metal-binding</keyword>
<dbReference type="GO" id="GO:0032807">
    <property type="term" value="C:DNA ligase IV complex"/>
    <property type="evidence" value="ECO:0007669"/>
    <property type="project" value="TreeGrafter"/>
</dbReference>
<dbReference type="InterPro" id="IPR036599">
    <property type="entry name" value="DNA_ligase_N_sf"/>
</dbReference>
<evidence type="ECO:0000256" key="16">
    <source>
        <dbReference type="RuleBase" id="RU004196"/>
    </source>
</evidence>
<dbReference type="InterPro" id="IPR012309">
    <property type="entry name" value="DNA_ligase_ATP-dep_C"/>
</dbReference>
<feature type="domain" description="BRCT" evidence="19">
    <location>
        <begin position="1030"/>
        <end position="1100"/>
    </location>
</feature>
<dbReference type="GO" id="GO:0071897">
    <property type="term" value="P:DNA biosynthetic process"/>
    <property type="evidence" value="ECO:0007669"/>
    <property type="project" value="InterPro"/>
</dbReference>
<dbReference type="PROSITE" id="PS50172">
    <property type="entry name" value="BRCT"/>
    <property type="match status" value="2"/>
</dbReference>
<evidence type="ECO:0000256" key="7">
    <source>
        <dbReference type="ARBA" id="ARBA00022741"/>
    </source>
</evidence>
<dbReference type="Pfam" id="PF04679">
    <property type="entry name" value="DNA_ligase_A_C"/>
    <property type="match status" value="1"/>
</dbReference>
<dbReference type="SUPFAM" id="SSF50249">
    <property type="entry name" value="Nucleic acid-binding proteins"/>
    <property type="match status" value="1"/>
</dbReference>
<dbReference type="Proteomes" id="UP000777482">
    <property type="component" value="Unassembled WGS sequence"/>
</dbReference>
<evidence type="ECO:0000259" key="19">
    <source>
        <dbReference type="PROSITE" id="PS50172"/>
    </source>
</evidence>
<evidence type="ECO:0000256" key="17">
    <source>
        <dbReference type="SAM" id="MobiDB-lite"/>
    </source>
</evidence>
<evidence type="ECO:0000256" key="12">
    <source>
        <dbReference type="ARBA" id="ARBA00023204"/>
    </source>
</evidence>
<keyword evidence="9 15" id="KW-0067">ATP-binding</keyword>
<feature type="compositionally biased region" description="Basic residues" evidence="17">
    <location>
        <begin position="1"/>
        <end position="11"/>
    </location>
</feature>
<keyword evidence="11 15" id="KW-0233">DNA recombination</keyword>
<organism evidence="20 21">
    <name type="scientific">Rhodotorula mucilaginosa</name>
    <name type="common">Yeast</name>
    <name type="synonym">Rhodotorula rubra</name>
    <dbReference type="NCBI Taxonomy" id="5537"/>
    <lineage>
        <taxon>Eukaryota</taxon>
        <taxon>Fungi</taxon>
        <taxon>Dikarya</taxon>
        <taxon>Basidiomycota</taxon>
        <taxon>Pucciniomycotina</taxon>
        <taxon>Microbotryomycetes</taxon>
        <taxon>Sporidiobolales</taxon>
        <taxon>Sporidiobolaceae</taxon>
        <taxon>Rhodotorula</taxon>
    </lineage>
</organism>
<dbReference type="NCBIfam" id="TIGR00574">
    <property type="entry name" value="dnl1"/>
    <property type="match status" value="1"/>
</dbReference>
<keyword evidence="7 15" id="KW-0547">Nucleotide-binding</keyword>
<feature type="region of interest" description="Disordered" evidence="17">
    <location>
        <begin position="1"/>
        <end position="30"/>
    </location>
</feature>
<comment type="subcellular location">
    <subcellularLocation>
        <location evidence="2">Nucleus</location>
    </subcellularLocation>
</comment>
<dbReference type="InterPro" id="IPR012308">
    <property type="entry name" value="DNA_ligase_ATP-dep_N"/>
</dbReference>
<evidence type="ECO:0000256" key="10">
    <source>
        <dbReference type="ARBA" id="ARBA00022842"/>
    </source>
</evidence>
<keyword evidence="10" id="KW-0460">Magnesium</keyword>
<proteinExistence type="inferred from homology"/>
<dbReference type="InterPro" id="IPR000977">
    <property type="entry name" value="DNA_ligase_ATP-dep"/>
</dbReference>
<dbReference type="SUPFAM" id="SSF117018">
    <property type="entry name" value="ATP-dependent DNA ligase DNA-binding domain"/>
    <property type="match status" value="1"/>
</dbReference>
<comment type="cofactor">
    <cofactor evidence="1">
        <name>Mg(2+)</name>
        <dbReference type="ChEBI" id="CHEBI:18420"/>
    </cofactor>
</comment>
<dbReference type="InterPro" id="IPR044125">
    <property type="entry name" value="Adenylation_DNA_ligase_IV"/>
</dbReference>
<comment type="caution">
    <text evidence="20">The sequence shown here is derived from an EMBL/GenBank/DDBJ whole genome shotgun (WGS) entry which is preliminary data.</text>
</comment>
<dbReference type="SUPFAM" id="SSF52113">
    <property type="entry name" value="BRCT domain"/>
    <property type="match status" value="2"/>
</dbReference>
<evidence type="ECO:0000256" key="14">
    <source>
        <dbReference type="ARBA" id="ARBA00034003"/>
    </source>
</evidence>
<keyword evidence="6" id="KW-0677">Repeat</keyword>
<dbReference type="GO" id="GO:0006303">
    <property type="term" value="P:double-strand break repair via nonhomologous end joining"/>
    <property type="evidence" value="ECO:0007669"/>
    <property type="project" value="TreeGrafter"/>
</dbReference>
<reference evidence="20 21" key="1">
    <citation type="submission" date="2020-11" db="EMBL/GenBank/DDBJ databases">
        <title>Kefir isolates.</title>
        <authorList>
            <person name="Marcisauskas S."/>
            <person name="Kim Y."/>
            <person name="Blasche S."/>
        </authorList>
    </citation>
    <scope>NUCLEOTIDE SEQUENCE [LARGE SCALE GENOMIC DNA]</scope>
    <source>
        <strain evidence="20 21">KR</strain>
    </source>
</reference>
<dbReference type="GO" id="GO:0003677">
    <property type="term" value="F:DNA binding"/>
    <property type="evidence" value="ECO:0007669"/>
    <property type="project" value="InterPro"/>
</dbReference>
<dbReference type="InterPro" id="IPR012340">
    <property type="entry name" value="NA-bd_OB-fold"/>
</dbReference>
<dbReference type="GO" id="GO:0006310">
    <property type="term" value="P:DNA recombination"/>
    <property type="evidence" value="ECO:0007669"/>
    <property type="project" value="UniProtKB-KW"/>
</dbReference>
<feature type="domain" description="BRCT" evidence="19">
    <location>
        <begin position="739"/>
        <end position="822"/>
    </location>
</feature>
<evidence type="ECO:0000313" key="20">
    <source>
        <dbReference type="EMBL" id="KAG0662922.1"/>
    </source>
</evidence>
<dbReference type="Pfam" id="PF01068">
    <property type="entry name" value="DNA_ligase_A_M"/>
    <property type="match status" value="1"/>
</dbReference>
<dbReference type="Pfam" id="PF16589">
    <property type="entry name" value="BRCT_2"/>
    <property type="match status" value="1"/>
</dbReference>
<evidence type="ECO:0000313" key="21">
    <source>
        <dbReference type="Proteomes" id="UP000777482"/>
    </source>
</evidence>
<dbReference type="CDD" id="cd07903">
    <property type="entry name" value="Adenylation_DNA_ligase_IV"/>
    <property type="match status" value="1"/>
</dbReference>
<dbReference type="GO" id="GO:0046872">
    <property type="term" value="F:metal ion binding"/>
    <property type="evidence" value="ECO:0007669"/>
    <property type="project" value="UniProtKB-KW"/>
</dbReference>
<evidence type="ECO:0000256" key="4">
    <source>
        <dbReference type="ARBA" id="ARBA00022598"/>
    </source>
</evidence>
<dbReference type="GO" id="GO:0003910">
    <property type="term" value="F:DNA ligase (ATP) activity"/>
    <property type="evidence" value="ECO:0007669"/>
    <property type="project" value="UniProtKB-EC"/>
</dbReference>
<evidence type="ECO:0000256" key="15">
    <source>
        <dbReference type="RuleBase" id="RU000617"/>
    </source>
</evidence>
<feature type="domain" description="ATP-dependent DNA ligase family profile" evidence="18">
    <location>
        <begin position="427"/>
        <end position="566"/>
    </location>
</feature>
<evidence type="ECO:0000256" key="8">
    <source>
        <dbReference type="ARBA" id="ARBA00022763"/>
    </source>
</evidence>
<evidence type="ECO:0000256" key="5">
    <source>
        <dbReference type="ARBA" id="ARBA00022723"/>
    </source>
</evidence>
<dbReference type="PANTHER" id="PTHR45997:SF1">
    <property type="entry name" value="DNA LIGASE 4"/>
    <property type="match status" value="1"/>
</dbReference>
<accession>A0A9P6W579</accession>
<feature type="compositionally biased region" description="Acidic residues" evidence="17">
    <location>
        <begin position="892"/>
        <end position="904"/>
    </location>
</feature>
<dbReference type="PROSITE" id="PS50160">
    <property type="entry name" value="DNA_LIGASE_A3"/>
    <property type="match status" value="1"/>
</dbReference>
<keyword evidence="13" id="KW-0539">Nucleus</keyword>
<dbReference type="SUPFAM" id="SSF56091">
    <property type="entry name" value="DNA ligase/mRNA capping enzyme, catalytic domain"/>
    <property type="match status" value="1"/>
</dbReference>
<evidence type="ECO:0000256" key="11">
    <source>
        <dbReference type="ARBA" id="ARBA00023172"/>
    </source>
</evidence>
<dbReference type="InterPro" id="IPR012310">
    <property type="entry name" value="DNA_ligase_ATP-dep_cent"/>
</dbReference>
<sequence length="1100" mass="123251">MPKPHYAKRKSLPAAPPPAQGDDMKDDEDMPDVLQRAQPDDIIKPEVVFNTAQLPFGVLCSIYDELEKATRMKQKNKAETKGQMLEHFFKLWRERIGNDLYPVVRLMLPERDTRRRTYNLKEQKLAKALVFALDLPRNSSAAIKLEHWKTPTKDDPGAGEFASVAYEVIKSRSTVTVSRSTTTIETVNEVLDKLSSTRSVGEDGQKRSLAAEHAKILKRCVATMTPGEMKWLIRIILRDLKIGVGEKTILDRLHPDAMSVFNTCSDIMKVCYDLYDPDYRVPKEAKMVKLMQKFKPMLCWRSHSHLEDVVKAMHRARSGFDPARQLEPGEYANREFILEEKLDGERIQLHKRDKQFKYFSRHANDYTYLYGEDASTGSLTPCLGDAIQEDVEDVILDGEMLVWEPHLQKYMAFGNLKTHANTDAKEIGDFDPRPCYKVFDILYIKGKNGAGQCLLDKPLWRRKLLLSQVIKQKTGVIEIADCAKAKSKQEIHAFLVRILEERGEGLVVKHPLSKYTLGGREPAWIKIKPEYMDELGENIDGLVIGGYWGQGNRGGIMASYLIGLSSVENGKTIYRTFAKVGSGFSRAAYEEIARKTDGKWRPLDRKQQGAVPDWFVTVSEWPDCIIEPQDSFVVEIKASEIVRGGKSVPLTVLPNSADHVLDLNSDDYGAGLTLRFPRAKKLSLKGPENAMDYKTIVAFRRAPKRNPFGEDMSSRSKRQKSDKAAKRHAVAETIGDVESQSTLFAGTTFCPEKTDLKRSIATHGGTLIEKIPDPDKHRIVVSSAFSGLANRKGAKNCDVVSPAWVQDSIAASRRLPFSKKYLVHATDATKASPEYEGGGAAPQEGAAGIADMFVEPVDEGHKPTTSPTMSPPPTHAPLGSAQAWRERHDVDSGDDEPDTEDEDNVVALPEPSDDEGDVKNGESWQSLFPLSASVKAMDQDLDHLTLEQSIKPEMDELMHKFELDPTAYTDSPMGMGAGPDDQKEFDPERYLSPFVAYFDTQLNASLNGLPESMASPKVRSQADKALIKAKKHFEEAGGVATDRLDDPKLTHIIVTKLVPDRYKEMIRRTLKPRARRIVTTDWIEACVENEGAMDEDDFKP</sequence>
<feature type="region of interest" description="Disordered" evidence="17">
    <location>
        <begin position="857"/>
        <end position="922"/>
    </location>
</feature>
<gene>
    <name evidence="20" type="primary">LIG4</name>
    <name evidence="20" type="ORF">C6P46_003010</name>
</gene>
<keyword evidence="12 15" id="KW-0234">DNA repair</keyword>
<dbReference type="Pfam" id="PF04675">
    <property type="entry name" value="DNA_ligase_A_N"/>
    <property type="match status" value="1"/>
</dbReference>
<dbReference type="PANTHER" id="PTHR45997">
    <property type="entry name" value="DNA LIGASE 4"/>
    <property type="match status" value="1"/>
</dbReference>
<dbReference type="Gene3D" id="2.40.50.140">
    <property type="entry name" value="Nucleic acid-binding proteins"/>
    <property type="match status" value="1"/>
</dbReference>
<evidence type="ECO:0000256" key="2">
    <source>
        <dbReference type="ARBA" id="ARBA00004123"/>
    </source>
</evidence>
<dbReference type="PROSITE" id="PS00333">
    <property type="entry name" value="DNA_LIGASE_A2"/>
    <property type="match status" value="1"/>
</dbReference>
<dbReference type="Gene3D" id="1.10.3260.10">
    <property type="entry name" value="DNA ligase, ATP-dependent, N-terminal domain"/>
    <property type="match status" value="1"/>
</dbReference>
<evidence type="ECO:0000256" key="9">
    <source>
        <dbReference type="ARBA" id="ARBA00022840"/>
    </source>
</evidence>
<dbReference type="OrthoDB" id="151490at2759"/>
<keyword evidence="4 15" id="KW-0436">Ligase</keyword>
<evidence type="ECO:0000256" key="13">
    <source>
        <dbReference type="ARBA" id="ARBA00023242"/>
    </source>
</evidence>
<dbReference type="GO" id="GO:0006297">
    <property type="term" value="P:nucleotide-excision repair, DNA gap filling"/>
    <property type="evidence" value="ECO:0007669"/>
    <property type="project" value="TreeGrafter"/>
</dbReference>
<dbReference type="InterPro" id="IPR029710">
    <property type="entry name" value="LIG4"/>
</dbReference>
<dbReference type="EC" id="6.5.1.1" evidence="15"/>
<comment type="similarity">
    <text evidence="3 16">Belongs to the ATP-dependent DNA ligase family.</text>
</comment>
<dbReference type="AlphaFoldDB" id="A0A9P6W579"/>
<evidence type="ECO:0000259" key="18">
    <source>
        <dbReference type="PROSITE" id="PS50160"/>
    </source>
</evidence>